<dbReference type="PROSITE" id="PS50850">
    <property type="entry name" value="MFS"/>
    <property type="match status" value="1"/>
</dbReference>
<dbReference type="InterPro" id="IPR010290">
    <property type="entry name" value="TM_effector"/>
</dbReference>
<protein>
    <submittedName>
        <fullName evidence="9">MFS transporter</fullName>
    </submittedName>
</protein>
<comment type="subcellular location">
    <subcellularLocation>
        <location evidence="1">Cell membrane</location>
        <topology evidence="1">Multi-pass membrane protein</topology>
    </subcellularLocation>
</comment>
<dbReference type="EMBL" id="KT982366">
    <property type="protein sequence ID" value="AOR51244.1"/>
    <property type="molecule type" value="Genomic_DNA"/>
</dbReference>
<evidence type="ECO:0000313" key="9">
    <source>
        <dbReference type="EMBL" id="AOR51244.1"/>
    </source>
</evidence>
<dbReference type="InterPro" id="IPR020846">
    <property type="entry name" value="MFS_dom"/>
</dbReference>
<feature type="transmembrane region" description="Helical" evidence="7">
    <location>
        <begin position="236"/>
        <end position="262"/>
    </location>
</feature>
<dbReference type="Gene3D" id="1.20.1250.20">
    <property type="entry name" value="MFS general substrate transporter like domains"/>
    <property type="match status" value="2"/>
</dbReference>
<evidence type="ECO:0000256" key="7">
    <source>
        <dbReference type="SAM" id="Phobius"/>
    </source>
</evidence>
<feature type="transmembrane region" description="Helical" evidence="7">
    <location>
        <begin position="306"/>
        <end position="323"/>
    </location>
</feature>
<feature type="transmembrane region" description="Helical" evidence="7">
    <location>
        <begin position="329"/>
        <end position="353"/>
    </location>
</feature>
<accession>A0A1C9U542</accession>
<name>A0A1C9U542_9BACT</name>
<sequence>MAAESQSTSESNVDGWRLLGTRDFGCLWAGQVVSQIGDGLNKVALLWFVYEMTGSALKMTAIGLLQTIPPLLFGPLIGVYLDYLPKKTVMIVVDLLRTLMVLLIPLFYMFDMLTLERLYVLVFLNSIVSTVFGPALASAVPLIVQRSQLMTANAFLQSTTNIGVLLGPAMSGLGIALIGAQNVLFVDAATFLVSALFLLPIRVRDSRTVKGLDVLATPVMQDMMVGFRFVFLQHRVVFALMITAVLYNLSISAFVFLLPVVAKELLQVGPMELGWLWSALGIGMLAASIWLARTPQGTFQDRIGKIGRSLTIGGLAVCALGLIQTPVLFSTFLLIVIIGGSTSLFYPVVWAMLQEVTPEHLLGRVFTTFSVGGMASAMVGMAGFGWAADTLGPAVSLIGIGLLLLLTAMVTVQVSRRGHVVSPAVA</sequence>
<keyword evidence="3" id="KW-1003">Cell membrane</keyword>
<dbReference type="GO" id="GO:0005886">
    <property type="term" value="C:plasma membrane"/>
    <property type="evidence" value="ECO:0007669"/>
    <property type="project" value="UniProtKB-SubCell"/>
</dbReference>
<dbReference type="PANTHER" id="PTHR23513:SF6">
    <property type="entry name" value="MAJOR FACILITATOR SUPERFAMILY ASSOCIATED DOMAIN-CONTAINING PROTEIN"/>
    <property type="match status" value="1"/>
</dbReference>
<dbReference type="CDD" id="cd06173">
    <property type="entry name" value="MFS_MefA_like"/>
    <property type="match status" value="1"/>
</dbReference>
<dbReference type="PANTHER" id="PTHR23513">
    <property type="entry name" value="INTEGRAL MEMBRANE EFFLUX PROTEIN-RELATED"/>
    <property type="match status" value="1"/>
</dbReference>
<feature type="transmembrane region" description="Helical" evidence="7">
    <location>
        <begin position="155"/>
        <end position="178"/>
    </location>
</feature>
<feature type="transmembrane region" description="Helical" evidence="7">
    <location>
        <begin position="274"/>
        <end position="294"/>
    </location>
</feature>
<keyword evidence="5 7" id="KW-1133">Transmembrane helix</keyword>
<keyword evidence="6 7" id="KW-0472">Membrane</keyword>
<feature type="transmembrane region" description="Helical" evidence="7">
    <location>
        <begin position="88"/>
        <end position="110"/>
    </location>
</feature>
<dbReference type="AlphaFoldDB" id="A0A1C9U542"/>
<keyword evidence="4 7" id="KW-0812">Transmembrane</keyword>
<reference evidence="9" key="1">
    <citation type="journal article" date="2016" name="Sci. Rep.">
        <title>Triclosan Resistome from Metagenome Reveals Diverse Enoyl Acyl Carrier Protein Reductases and Selective Enrichment of Triclosan Resistance Genes.</title>
        <authorList>
            <person name="Khan R."/>
            <person name="Kong H.G."/>
            <person name="Jung Y.H."/>
            <person name="Choi J."/>
            <person name="Baek K.Y."/>
            <person name="Hwang E.C."/>
            <person name="Lee S.W."/>
        </authorList>
    </citation>
    <scope>NUCLEOTIDE SEQUENCE</scope>
</reference>
<dbReference type="SUPFAM" id="SSF103473">
    <property type="entry name" value="MFS general substrate transporter"/>
    <property type="match status" value="1"/>
</dbReference>
<feature type="domain" description="Major facilitator superfamily (MFS) profile" evidence="8">
    <location>
        <begin position="18"/>
        <end position="419"/>
    </location>
</feature>
<dbReference type="PRINTS" id="PR01988">
    <property type="entry name" value="EXPORTERBACE"/>
</dbReference>
<evidence type="ECO:0000256" key="1">
    <source>
        <dbReference type="ARBA" id="ARBA00004651"/>
    </source>
</evidence>
<evidence type="ECO:0000259" key="8">
    <source>
        <dbReference type="PROSITE" id="PS50850"/>
    </source>
</evidence>
<dbReference type="GO" id="GO:0022857">
    <property type="term" value="F:transmembrane transporter activity"/>
    <property type="evidence" value="ECO:0007669"/>
    <property type="project" value="InterPro"/>
</dbReference>
<feature type="transmembrane region" description="Helical" evidence="7">
    <location>
        <begin position="122"/>
        <end position="143"/>
    </location>
</feature>
<evidence type="ECO:0000256" key="4">
    <source>
        <dbReference type="ARBA" id="ARBA00022692"/>
    </source>
</evidence>
<keyword evidence="2" id="KW-0813">Transport</keyword>
<proteinExistence type="predicted"/>
<feature type="transmembrane region" description="Helical" evidence="7">
    <location>
        <begin position="184"/>
        <end position="201"/>
    </location>
</feature>
<evidence type="ECO:0000256" key="2">
    <source>
        <dbReference type="ARBA" id="ARBA00022448"/>
    </source>
</evidence>
<feature type="transmembrane region" description="Helical" evidence="7">
    <location>
        <begin position="394"/>
        <end position="412"/>
    </location>
</feature>
<evidence type="ECO:0000256" key="6">
    <source>
        <dbReference type="ARBA" id="ARBA00023136"/>
    </source>
</evidence>
<organism evidence="9">
    <name type="scientific">uncultured bacterium pBE3-1</name>
    <dbReference type="NCBI Taxonomy" id="1781161"/>
    <lineage>
        <taxon>Bacteria</taxon>
        <taxon>environmental samples</taxon>
    </lineage>
</organism>
<dbReference type="InterPro" id="IPR036259">
    <property type="entry name" value="MFS_trans_sf"/>
</dbReference>
<feature type="transmembrane region" description="Helical" evidence="7">
    <location>
        <begin position="365"/>
        <end position="388"/>
    </location>
</feature>
<dbReference type="InterPro" id="IPR022324">
    <property type="entry name" value="Bacilysin_exporter_BacE_put"/>
</dbReference>
<evidence type="ECO:0000256" key="5">
    <source>
        <dbReference type="ARBA" id="ARBA00022989"/>
    </source>
</evidence>
<dbReference type="Pfam" id="PF05977">
    <property type="entry name" value="MFS_3"/>
    <property type="match status" value="1"/>
</dbReference>
<feature type="transmembrane region" description="Helical" evidence="7">
    <location>
        <begin position="61"/>
        <end position="81"/>
    </location>
</feature>
<evidence type="ECO:0000256" key="3">
    <source>
        <dbReference type="ARBA" id="ARBA00022475"/>
    </source>
</evidence>